<evidence type="ECO:0000313" key="3">
    <source>
        <dbReference type="WBParaSite" id="PEQ_0000149201-mRNA-1"/>
    </source>
</evidence>
<sequence>MTHRERNIDVSRSNYSVIDNEFGNMRDRFELEMKRVEEEMQRLRREFEGGLAASE</sequence>
<protein>
    <submittedName>
        <fullName evidence="3">Uncharacterized protein</fullName>
    </submittedName>
</protein>
<evidence type="ECO:0000256" key="1">
    <source>
        <dbReference type="SAM" id="Coils"/>
    </source>
</evidence>
<dbReference type="AlphaFoldDB" id="A0A914RIC2"/>
<dbReference type="WBParaSite" id="PEQ_0000149201-mRNA-1">
    <property type="protein sequence ID" value="PEQ_0000149201-mRNA-1"/>
    <property type="gene ID" value="PEQ_0000149201"/>
</dbReference>
<dbReference type="Proteomes" id="UP000887564">
    <property type="component" value="Unplaced"/>
</dbReference>
<keyword evidence="1" id="KW-0175">Coiled coil</keyword>
<reference evidence="3" key="1">
    <citation type="submission" date="2022-11" db="UniProtKB">
        <authorList>
            <consortium name="WormBaseParasite"/>
        </authorList>
    </citation>
    <scope>IDENTIFICATION</scope>
</reference>
<organism evidence="2 3">
    <name type="scientific">Parascaris equorum</name>
    <name type="common">Equine roundworm</name>
    <dbReference type="NCBI Taxonomy" id="6256"/>
    <lineage>
        <taxon>Eukaryota</taxon>
        <taxon>Metazoa</taxon>
        <taxon>Ecdysozoa</taxon>
        <taxon>Nematoda</taxon>
        <taxon>Chromadorea</taxon>
        <taxon>Rhabditida</taxon>
        <taxon>Spirurina</taxon>
        <taxon>Ascaridomorpha</taxon>
        <taxon>Ascaridoidea</taxon>
        <taxon>Ascarididae</taxon>
        <taxon>Parascaris</taxon>
    </lineage>
</organism>
<accession>A0A914RIC2</accession>
<keyword evidence="2" id="KW-1185">Reference proteome</keyword>
<feature type="coiled-coil region" evidence="1">
    <location>
        <begin position="26"/>
        <end position="53"/>
    </location>
</feature>
<name>A0A914RIC2_PAREQ</name>
<evidence type="ECO:0000313" key="2">
    <source>
        <dbReference type="Proteomes" id="UP000887564"/>
    </source>
</evidence>
<proteinExistence type="predicted"/>